<dbReference type="RefSeq" id="WP_146211484.1">
    <property type="nucleotide sequence ID" value="NZ_QGTS01000001.1"/>
</dbReference>
<dbReference type="EMBL" id="QGTS01000001">
    <property type="protein sequence ID" value="PWW12785.1"/>
    <property type="molecule type" value="Genomic_DNA"/>
</dbReference>
<feature type="region of interest" description="Disordered" evidence="1">
    <location>
        <begin position="101"/>
        <end position="128"/>
    </location>
</feature>
<reference evidence="2 3" key="1">
    <citation type="submission" date="2018-05" db="EMBL/GenBank/DDBJ databases">
        <title>Genomic Encyclopedia of Type Strains, Phase IV (KMG-IV): sequencing the most valuable type-strain genomes for metagenomic binning, comparative biology and taxonomic classification.</title>
        <authorList>
            <person name="Goeker M."/>
        </authorList>
    </citation>
    <scope>NUCLEOTIDE SEQUENCE [LARGE SCALE GENOMIC DNA]</scope>
    <source>
        <strain evidence="2 3">DSM 19579</strain>
    </source>
</reference>
<protein>
    <submittedName>
        <fullName evidence="2">Uncharacterized protein</fullName>
    </submittedName>
</protein>
<organism evidence="2 3">
    <name type="scientific">Mangrovibacter plantisponsor</name>
    <dbReference type="NCBI Taxonomy" id="451513"/>
    <lineage>
        <taxon>Bacteria</taxon>
        <taxon>Pseudomonadati</taxon>
        <taxon>Pseudomonadota</taxon>
        <taxon>Gammaproteobacteria</taxon>
        <taxon>Enterobacterales</taxon>
        <taxon>Enterobacteriaceae</taxon>
        <taxon>Mangrovibacter</taxon>
    </lineage>
</organism>
<evidence type="ECO:0000256" key="1">
    <source>
        <dbReference type="SAM" id="MobiDB-lite"/>
    </source>
</evidence>
<proteinExistence type="predicted"/>
<dbReference type="OrthoDB" id="10012075at2"/>
<evidence type="ECO:0000313" key="2">
    <source>
        <dbReference type="EMBL" id="PWW12785.1"/>
    </source>
</evidence>
<keyword evidence="3" id="KW-1185">Reference proteome</keyword>
<gene>
    <name evidence="2" type="ORF">DES37_101359</name>
</gene>
<feature type="compositionally biased region" description="Low complexity" evidence="1">
    <location>
        <begin position="101"/>
        <end position="112"/>
    </location>
</feature>
<sequence length="204" mass="20436">MVSSLSGYTTYPLSYVPSVSSTSSVLATTDVSEVQKATTRHSGSGGIYSALANALSESGITLSSADTTATDTDTSSTASTADTEQAVGQFIQVLMAAMHSMSAPAAQSTDTDAPPPPPTVVADSSSENPMQTDLNALISELASSSSSTTSSSSGTEISDLQSAFSSMLASLGQSSSNATLSSVLQSFASTLSANQGSNMVDEVA</sequence>
<evidence type="ECO:0000313" key="3">
    <source>
        <dbReference type="Proteomes" id="UP000246744"/>
    </source>
</evidence>
<dbReference type="AlphaFoldDB" id="A0A317QAH8"/>
<dbReference type="Proteomes" id="UP000246744">
    <property type="component" value="Unassembled WGS sequence"/>
</dbReference>
<comment type="caution">
    <text evidence="2">The sequence shown here is derived from an EMBL/GenBank/DDBJ whole genome shotgun (WGS) entry which is preliminary data.</text>
</comment>
<accession>A0A317QAH8</accession>
<name>A0A317QAH8_9ENTR</name>